<protein>
    <submittedName>
        <fullName evidence="2">Diacylglycerol kinase</fullName>
    </submittedName>
</protein>
<dbReference type="InterPro" id="IPR016064">
    <property type="entry name" value="NAD/diacylglycerol_kinase_sf"/>
</dbReference>
<feature type="region of interest" description="Disordered" evidence="1">
    <location>
        <begin position="286"/>
        <end position="315"/>
    </location>
</feature>
<feature type="compositionally biased region" description="Basic and acidic residues" evidence="1">
    <location>
        <begin position="304"/>
        <end position="315"/>
    </location>
</feature>
<sequence>MSAQPSGHSPVDSDRGYPLLVVIDPVARSTDGESVRIARDVLCAGAGGSGAKICLPEGPEEFARALARRGQRRPVVIGDDRALLRVVGLLHRERELAGVPVSMVPVGAPAAVALSRSLGVPQDTVAAARTVLDGAERAMDLLTDDSGGIVLGGLRIPCGRDGGRNGGRRATAGPGRRVFVPGAAGPVDAGEPAAGVEGAGPSGADGSPAVVGADGPRPWWGPAARTARTALALLAPASGRWGASRTEAGAAGGRRVRVPGQRLRIEADGVLLADLDRPVRGVSVVPGGQAGAGWPGAGTGRGEGVGDGRGDGRDGGGELAEVVVHWPGGGHPVRARARAVTVSGADFHYRADAVVGGPVRTRTWTVQPGAWRLQLPRRG</sequence>
<reference evidence="2" key="1">
    <citation type="submission" date="2022-06" db="EMBL/GenBank/DDBJ databases">
        <title>Complete genome sequence of Streptomyces nigrescens HEK616.</title>
        <authorList>
            <person name="Asamizu S."/>
            <person name="Onaka H."/>
        </authorList>
    </citation>
    <scope>NUCLEOTIDE SEQUENCE</scope>
    <source>
        <strain evidence="2">HEK616</strain>
    </source>
</reference>
<dbReference type="SUPFAM" id="SSF111331">
    <property type="entry name" value="NAD kinase/diacylglycerol kinase-like"/>
    <property type="match status" value="1"/>
</dbReference>
<accession>A0ABN6RA30</accession>
<feature type="compositionally biased region" description="Gly residues" evidence="1">
    <location>
        <begin position="288"/>
        <end position="303"/>
    </location>
</feature>
<proteinExistence type="predicted"/>
<keyword evidence="2" id="KW-0808">Transferase</keyword>
<evidence type="ECO:0000256" key="1">
    <source>
        <dbReference type="SAM" id="MobiDB-lite"/>
    </source>
</evidence>
<dbReference type="EMBL" id="AP026073">
    <property type="protein sequence ID" value="BDM73706.1"/>
    <property type="molecule type" value="Genomic_DNA"/>
</dbReference>
<evidence type="ECO:0000313" key="3">
    <source>
        <dbReference type="Proteomes" id="UP001059597"/>
    </source>
</evidence>
<feature type="region of interest" description="Disordered" evidence="1">
    <location>
        <begin position="184"/>
        <end position="207"/>
    </location>
</feature>
<name>A0ABN6RA30_STRNI</name>
<gene>
    <name evidence="2" type="ORF">HEK616_71930</name>
</gene>
<dbReference type="Proteomes" id="UP001059597">
    <property type="component" value="Chromosome"/>
</dbReference>
<keyword evidence="2" id="KW-0418">Kinase</keyword>
<dbReference type="InterPro" id="IPR017438">
    <property type="entry name" value="ATP-NAD_kinase_N"/>
</dbReference>
<evidence type="ECO:0000313" key="2">
    <source>
        <dbReference type="EMBL" id="BDM73706.1"/>
    </source>
</evidence>
<organism evidence="2 3">
    <name type="scientific">Streptomyces nigrescens</name>
    <dbReference type="NCBI Taxonomy" id="1920"/>
    <lineage>
        <taxon>Bacteria</taxon>
        <taxon>Bacillati</taxon>
        <taxon>Actinomycetota</taxon>
        <taxon>Actinomycetes</taxon>
        <taxon>Kitasatosporales</taxon>
        <taxon>Streptomycetaceae</taxon>
        <taxon>Streptomyces</taxon>
    </lineage>
</organism>
<keyword evidence="3" id="KW-1185">Reference proteome</keyword>
<dbReference type="Gene3D" id="3.40.50.10330">
    <property type="entry name" value="Probable inorganic polyphosphate/atp-NAD kinase, domain 1"/>
    <property type="match status" value="1"/>
</dbReference>
<dbReference type="GO" id="GO:0016301">
    <property type="term" value="F:kinase activity"/>
    <property type="evidence" value="ECO:0007669"/>
    <property type="project" value="UniProtKB-KW"/>
</dbReference>